<name>A0A318NXV2_SERPL</name>
<dbReference type="EMBL" id="PESE01000008">
    <property type="protein sequence ID" value="PYD37112.1"/>
    <property type="molecule type" value="Genomic_DNA"/>
</dbReference>
<reference evidence="1 2" key="1">
    <citation type="submission" date="2017-11" db="EMBL/GenBank/DDBJ databases">
        <title>Genome sequence of the oocydin A producing rhizobacterium Serratia plymuthica 4Rx5.</title>
        <authorList>
            <person name="Matilla M.A."/>
            <person name="Udaondo Z."/>
            <person name="Salmond G.P.C."/>
        </authorList>
    </citation>
    <scope>NUCLEOTIDE SEQUENCE [LARGE SCALE GENOMIC DNA]</scope>
    <source>
        <strain evidence="1 2">4Rx5</strain>
    </source>
</reference>
<protein>
    <submittedName>
        <fullName evidence="1">Uncharacterized protein</fullName>
    </submittedName>
</protein>
<accession>A0A318NXV2</accession>
<dbReference type="AlphaFoldDB" id="A0A318NXV2"/>
<proteinExistence type="predicted"/>
<organism evidence="1 2">
    <name type="scientific">Serratia plymuthica</name>
    <dbReference type="NCBI Taxonomy" id="82996"/>
    <lineage>
        <taxon>Bacteria</taxon>
        <taxon>Pseudomonadati</taxon>
        <taxon>Pseudomonadota</taxon>
        <taxon>Gammaproteobacteria</taxon>
        <taxon>Enterobacterales</taxon>
        <taxon>Yersiniaceae</taxon>
        <taxon>Serratia</taxon>
    </lineage>
</organism>
<sequence>MIADTLFANCITHFLPFSHLRRFLRRNSRFSSRFPLLYINESALIFERPRLTHARRHRCRAITGEIT</sequence>
<gene>
    <name evidence="1" type="ORF">CT690_21885</name>
</gene>
<comment type="caution">
    <text evidence="1">The sequence shown here is derived from an EMBL/GenBank/DDBJ whole genome shotgun (WGS) entry which is preliminary data.</text>
</comment>
<dbReference type="Proteomes" id="UP000248196">
    <property type="component" value="Unassembled WGS sequence"/>
</dbReference>
<evidence type="ECO:0000313" key="2">
    <source>
        <dbReference type="Proteomes" id="UP000248196"/>
    </source>
</evidence>
<evidence type="ECO:0000313" key="1">
    <source>
        <dbReference type="EMBL" id="PYD37112.1"/>
    </source>
</evidence>